<dbReference type="OrthoDB" id="5297561at2"/>
<dbReference type="PANTHER" id="PTHR43194:SF5">
    <property type="entry name" value="PIMELOYL-[ACYL-CARRIER PROTEIN] METHYL ESTER ESTERASE"/>
    <property type="match status" value="1"/>
</dbReference>
<keyword evidence="3" id="KW-1185">Reference proteome</keyword>
<dbReference type="InterPro" id="IPR029058">
    <property type="entry name" value="AB_hydrolase_fold"/>
</dbReference>
<dbReference type="InterPro" id="IPR000639">
    <property type="entry name" value="Epox_hydrolase-like"/>
</dbReference>
<dbReference type="Gene3D" id="3.40.50.1820">
    <property type="entry name" value="alpha/beta hydrolase"/>
    <property type="match status" value="1"/>
</dbReference>
<evidence type="ECO:0000313" key="3">
    <source>
        <dbReference type="Proteomes" id="UP000215181"/>
    </source>
</evidence>
<sequence>MKQLDLQGQPVALFEHAPQQQTDRAPWLLIHGAGHDHAVWDDIAAGLAAGGARVFVPDLPGHGGSAGAPLADIDTIAAWVLALGDALGLDRIRLCGHSMGSLVALAAAGKAPDRIEGLALVGCSVPMPVSPFLLDAAHNEPERAFALINKFSFAPADVLGEARRADLEAANLQRMQQQGARVLASDLAACDTWQDGLAAAARVRCATLLICGELDRMTPADAVKPLSDSLEKAGCSARIIVLAGAGHAMMQEAPHALVDALRGPN</sequence>
<dbReference type="RefSeq" id="WP_094268519.1">
    <property type="nucleotide sequence ID" value="NZ_NOIH01000012.1"/>
</dbReference>
<keyword evidence="2" id="KW-0378">Hydrolase</keyword>
<dbReference type="Proteomes" id="UP000215181">
    <property type="component" value="Unassembled WGS sequence"/>
</dbReference>
<dbReference type="AlphaFoldDB" id="A0A235EY74"/>
<dbReference type="SUPFAM" id="SSF53474">
    <property type="entry name" value="alpha/beta-Hydrolases"/>
    <property type="match status" value="1"/>
</dbReference>
<evidence type="ECO:0000259" key="1">
    <source>
        <dbReference type="Pfam" id="PF12697"/>
    </source>
</evidence>
<dbReference type="PRINTS" id="PR00412">
    <property type="entry name" value="EPOXHYDRLASE"/>
</dbReference>
<dbReference type="PANTHER" id="PTHR43194">
    <property type="entry name" value="HYDROLASE ALPHA/BETA FOLD FAMILY"/>
    <property type="match status" value="1"/>
</dbReference>
<organism evidence="2 3">
    <name type="scientific">Thauera propionica</name>
    <dbReference type="NCBI Taxonomy" id="2019431"/>
    <lineage>
        <taxon>Bacteria</taxon>
        <taxon>Pseudomonadati</taxon>
        <taxon>Pseudomonadota</taxon>
        <taxon>Betaproteobacteria</taxon>
        <taxon>Rhodocyclales</taxon>
        <taxon>Zoogloeaceae</taxon>
        <taxon>Thauera</taxon>
    </lineage>
</organism>
<feature type="domain" description="AB hydrolase-1" evidence="1">
    <location>
        <begin position="28"/>
        <end position="260"/>
    </location>
</feature>
<reference evidence="2 3" key="1">
    <citation type="submission" date="2017-07" db="EMBL/GenBank/DDBJ databases">
        <title>Thauera sp. KNDSS-Mac4 genome sequence and assembly.</title>
        <authorList>
            <person name="Mayilraj S."/>
        </authorList>
    </citation>
    <scope>NUCLEOTIDE SEQUENCE [LARGE SCALE GENOMIC DNA]</scope>
    <source>
        <strain evidence="2 3">KNDSS-Mac4</strain>
    </source>
</reference>
<dbReference type="InterPro" id="IPR000073">
    <property type="entry name" value="AB_hydrolase_1"/>
</dbReference>
<dbReference type="GO" id="GO:0016787">
    <property type="term" value="F:hydrolase activity"/>
    <property type="evidence" value="ECO:0007669"/>
    <property type="project" value="UniProtKB-KW"/>
</dbReference>
<protein>
    <submittedName>
        <fullName evidence="2">Alpha/beta hydrolase</fullName>
    </submittedName>
</protein>
<gene>
    <name evidence="2" type="ORF">CGK74_10935</name>
</gene>
<dbReference type="Pfam" id="PF12697">
    <property type="entry name" value="Abhydrolase_6"/>
    <property type="match status" value="1"/>
</dbReference>
<dbReference type="InterPro" id="IPR050228">
    <property type="entry name" value="Carboxylesterase_BioH"/>
</dbReference>
<accession>A0A235EY74</accession>
<dbReference type="EMBL" id="NOIH01000012">
    <property type="protein sequence ID" value="OYD53733.1"/>
    <property type="molecule type" value="Genomic_DNA"/>
</dbReference>
<comment type="caution">
    <text evidence="2">The sequence shown here is derived from an EMBL/GenBank/DDBJ whole genome shotgun (WGS) entry which is preliminary data.</text>
</comment>
<dbReference type="PRINTS" id="PR00111">
    <property type="entry name" value="ABHYDROLASE"/>
</dbReference>
<evidence type="ECO:0000313" key="2">
    <source>
        <dbReference type="EMBL" id="OYD53733.1"/>
    </source>
</evidence>
<name>A0A235EY74_9RHOO</name>
<proteinExistence type="predicted"/>